<sequence length="272" mass="31395">MYKNQFILSLLAIVMLLFSCETNKVEPYDGPSQLHFISETGRIIIGEENPNYLLELGVTRPANYDRTFSLVVDAEKSEAEEGVHYAIPEYNFTIKAGEVMTQVPVQGLYENSDSLGLALNLTVQGETDADIAGFRNEFELNLYRYCDFNRDEFIGDFKVIEKSNFGDFEYEVKIKKGDDPFSIKVTGLWEVYEEEVIIRFDPSTLECRIDNQFFFDNPSMGYYNVWIKSLTPGEYNSCLGTIQDLEYFIYPSETPDFGFDRGTFNFYPIHEE</sequence>
<reference evidence="2 3" key="1">
    <citation type="journal article" date="2015" name="Int. J. Syst. Evol. Microbiol.">
        <title>Carboxylicivirga linearis sp. nov., isolated from a sea cucumber culture pond.</title>
        <authorList>
            <person name="Wang F.Q."/>
            <person name="Zhou Y.X."/>
            <person name="Lin X.Z."/>
            <person name="Chen G.J."/>
            <person name="Du Z.J."/>
        </authorList>
    </citation>
    <scope>NUCLEOTIDE SEQUENCE [LARGE SCALE GENOMIC DNA]</scope>
    <source>
        <strain evidence="2 3">FB218</strain>
    </source>
</reference>
<feature type="chain" id="PRO_5046071762" evidence="1">
    <location>
        <begin position="25"/>
        <end position="272"/>
    </location>
</feature>
<organism evidence="2 3">
    <name type="scientific">Carboxylicivirga linearis</name>
    <dbReference type="NCBI Taxonomy" id="1628157"/>
    <lineage>
        <taxon>Bacteria</taxon>
        <taxon>Pseudomonadati</taxon>
        <taxon>Bacteroidota</taxon>
        <taxon>Bacteroidia</taxon>
        <taxon>Marinilabiliales</taxon>
        <taxon>Marinilabiliaceae</taxon>
        <taxon>Carboxylicivirga</taxon>
    </lineage>
</organism>
<evidence type="ECO:0000313" key="3">
    <source>
        <dbReference type="Proteomes" id="UP000708576"/>
    </source>
</evidence>
<evidence type="ECO:0000256" key="1">
    <source>
        <dbReference type="SAM" id="SignalP"/>
    </source>
</evidence>
<keyword evidence="3" id="KW-1185">Reference proteome</keyword>
<proteinExistence type="predicted"/>
<accession>A0ABS5JZY5</accession>
<keyword evidence="1" id="KW-0732">Signal</keyword>
<comment type="caution">
    <text evidence="2">The sequence shown here is derived from an EMBL/GenBank/DDBJ whole genome shotgun (WGS) entry which is preliminary data.</text>
</comment>
<evidence type="ECO:0000313" key="2">
    <source>
        <dbReference type="EMBL" id="MBS2100385.1"/>
    </source>
</evidence>
<protein>
    <submittedName>
        <fullName evidence="2">DUF4843 domain-containing protein</fullName>
    </submittedName>
</protein>
<dbReference type="PROSITE" id="PS51257">
    <property type="entry name" value="PROKAR_LIPOPROTEIN"/>
    <property type="match status" value="1"/>
</dbReference>
<dbReference type="RefSeq" id="WP_212218119.1">
    <property type="nucleotide sequence ID" value="NZ_JAGUCO010000022.1"/>
</dbReference>
<dbReference type="EMBL" id="JAGUCO010000022">
    <property type="protein sequence ID" value="MBS2100385.1"/>
    <property type="molecule type" value="Genomic_DNA"/>
</dbReference>
<feature type="signal peptide" evidence="1">
    <location>
        <begin position="1"/>
        <end position="24"/>
    </location>
</feature>
<name>A0ABS5JZY5_9BACT</name>
<dbReference type="Proteomes" id="UP000708576">
    <property type="component" value="Unassembled WGS sequence"/>
</dbReference>
<gene>
    <name evidence="2" type="ORF">KEM10_19020</name>
</gene>